<reference evidence="2" key="1">
    <citation type="journal article" date="2004" name="Nature">
        <title>Genome duplication in the teleost fish Tetraodon nigroviridis reveals the early vertebrate proto-karyotype.</title>
        <authorList>
            <person name="Jaillon O."/>
            <person name="Aury J.-M."/>
            <person name="Brunet F."/>
            <person name="Petit J.-L."/>
            <person name="Stange-Thomann N."/>
            <person name="Mauceli E."/>
            <person name="Bouneau L."/>
            <person name="Fischer C."/>
            <person name="Ozouf-Costaz C."/>
            <person name="Bernot A."/>
            <person name="Nicaud S."/>
            <person name="Jaffe D."/>
            <person name="Fisher S."/>
            <person name="Lutfalla G."/>
            <person name="Dossat C."/>
            <person name="Segurens B."/>
            <person name="Dasilva C."/>
            <person name="Salanoubat M."/>
            <person name="Levy M."/>
            <person name="Boudet N."/>
            <person name="Castellano S."/>
            <person name="Anthouard V."/>
            <person name="Jubin C."/>
            <person name="Castelli V."/>
            <person name="Katinka M."/>
            <person name="Vacherie B."/>
            <person name="Biemont C."/>
            <person name="Skalli Z."/>
            <person name="Cattolico L."/>
            <person name="Poulain J."/>
            <person name="De Berardinis V."/>
            <person name="Cruaud C."/>
            <person name="Duprat S."/>
            <person name="Brottier P."/>
            <person name="Coutanceau J.-P."/>
            <person name="Gouzy J."/>
            <person name="Parra G."/>
            <person name="Lardier G."/>
            <person name="Chapple C."/>
            <person name="McKernan K.J."/>
            <person name="McEwan P."/>
            <person name="Bosak S."/>
            <person name="Kellis M."/>
            <person name="Volff J.-N."/>
            <person name="Guigo R."/>
            <person name="Zody M.C."/>
            <person name="Mesirov J."/>
            <person name="Lindblad-Toh K."/>
            <person name="Birren B."/>
            <person name="Nusbaum C."/>
            <person name="Kahn D."/>
            <person name="Robinson-Rechavi M."/>
            <person name="Laudet V."/>
            <person name="Schachter V."/>
            <person name="Quetier F."/>
            <person name="Saurin W."/>
            <person name="Scarpelli C."/>
            <person name="Wincker P."/>
            <person name="Lander E.S."/>
            <person name="Weissenbach J."/>
            <person name="Roest Crollius H."/>
        </authorList>
    </citation>
    <scope>NUCLEOTIDE SEQUENCE [LARGE SCALE GENOMIC DNA]</scope>
</reference>
<evidence type="ECO:0000256" key="1">
    <source>
        <dbReference type="SAM" id="MobiDB-lite"/>
    </source>
</evidence>
<comment type="caution">
    <text evidence="2">The sequence shown here is derived from an EMBL/GenBank/DDBJ whole genome shotgun (WGS) entry which is preliminary data.</text>
</comment>
<dbReference type="EMBL" id="CAAE01022992">
    <property type="protein sequence ID" value="CAG14507.1"/>
    <property type="molecule type" value="Genomic_DNA"/>
</dbReference>
<feature type="compositionally biased region" description="Basic and acidic residues" evidence="1">
    <location>
        <begin position="42"/>
        <end position="53"/>
    </location>
</feature>
<feature type="region of interest" description="Disordered" evidence="1">
    <location>
        <begin position="31"/>
        <end position="57"/>
    </location>
</feature>
<name>Q4RAS6_TETNG</name>
<sequence length="90" mass="9641">PAASACMQEQCQIGAETSGCTGLELEEHRQVKDGCQYGGGPERGDPGGSRQEDAGEAWQRQRHHVCAHCHEHGEDNITFPGTSRAGMLHG</sequence>
<dbReference type="AlphaFoldDB" id="Q4RAS6"/>
<feature type="non-terminal residue" evidence="2">
    <location>
        <position position="1"/>
    </location>
</feature>
<protein>
    <submittedName>
        <fullName evidence="2">(spotted green pufferfish) hypothetical protein</fullName>
    </submittedName>
</protein>
<gene>
    <name evidence="2" type="ORF">GSTENG00038007001</name>
</gene>
<organism evidence="2">
    <name type="scientific">Tetraodon nigroviridis</name>
    <name type="common">Spotted green pufferfish</name>
    <name type="synonym">Chelonodon nigroviridis</name>
    <dbReference type="NCBI Taxonomy" id="99883"/>
    <lineage>
        <taxon>Eukaryota</taxon>
        <taxon>Metazoa</taxon>
        <taxon>Chordata</taxon>
        <taxon>Craniata</taxon>
        <taxon>Vertebrata</taxon>
        <taxon>Euteleostomi</taxon>
        <taxon>Actinopterygii</taxon>
        <taxon>Neopterygii</taxon>
        <taxon>Teleostei</taxon>
        <taxon>Neoteleostei</taxon>
        <taxon>Acanthomorphata</taxon>
        <taxon>Eupercaria</taxon>
        <taxon>Tetraodontiformes</taxon>
        <taxon>Tetradontoidea</taxon>
        <taxon>Tetraodontidae</taxon>
        <taxon>Tetraodon</taxon>
    </lineage>
</organism>
<accession>Q4RAS6</accession>
<evidence type="ECO:0000313" key="2">
    <source>
        <dbReference type="EMBL" id="CAG14507.1"/>
    </source>
</evidence>
<reference evidence="2" key="2">
    <citation type="submission" date="2004-02" db="EMBL/GenBank/DDBJ databases">
        <authorList>
            <consortium name="Genoscope"/>
            <consortium name="Whitehead Institute Centre for Genome Research"/>
        </authorList>
    </citation>
    <scope>NUCLEOTIDE SEQUENCE</scope>
</reference>
<dbReference type="KEGG" id="tng:GSTEN00038007G001"/>
<proteinExistence type="predicted"/>